<dbReference type="OrthoDB" id="9783707at2"/>
<keyword evidence="4" id="KW-1185">Reference proteome</keyword>
<dbReference type="Pfam" id="PF00892">
    <property type="entry name" value="EamA"/>
    <property type="match status" value="1"/>
</dbReference>
<reference evidence="3 4" key="1">
    <citation type="submission" date="2016-10" db="EMBL/GenBank/DDBJ databases">
        <authorList>
            <person name="de Groot N.N."/>
        </authorList>
    </citation>
    <scope>NUCLEOTIDE SEQUENCE [LARGE SCALE GENOMIC DNA]</scope>
    <source>
        <strain evidence="3 4">CGMCC 1.10228</strain>
    </source>
</reference>
<organism evidence="3 4">
    <name type="scientific">Vibrio xiamenensis</name>
    <dbReference type="NCBI Taxonomy" id="861298"/>
    <lineage>
        <taxon>Bacteria</taxon>
        <taxon>Pseudomonadati</taxon>
        <taxon>Pseudomonadota</taxon>
        <taxon>Gammaproteobacteria</taxon>
        <taxon>Vibrionales</taxon>
        <taxon>Vibrionaceae</taxon>
        <taxon>Vibrio</taxon>
    </lineage>
</organism>
<sequence length="163" mass="17416">MSLLGFALVLLAACCHAIWNFCVKKLNSGPELIWLFSFCSITIYLPVAVAIFIANPIVIDFRTAIFVVGSVMLHLGYFLFLQYGYRRGDLSVVYPIARASGPILSTFLAVLILGEHVTLQTLIGGAVVIVAISQLSSKNQTKASNTSVSLMFGLGAGALAQSS</sequence>
<feature type="domain" description="EamA" evidence="2">
    <location>
        <begin position="4"/>
        <end position="133"/>
    </location>
</feature>
<dbReference type="EMBL" id="FNDD01000003">
    <property type="protein sequence ID" value="SDG83483.1"/>
    <property type="molecule type" value="Genomic_DNA"/>
</dbReference>
<gene>
    <name evidence="3" type="ORF">SAMN04488136_103162</name>
</gene>
<proteinExistence type="predicted"/>
<feature type="transmembrane region" description="Helical" evidence="1">
    <location>
        <begin position="103"/>
        <end position="132"/>
    </location>
</feature>
<feature type="transmembrane region" description="Helical" evidence="1">
    <location>
        <begin position="65"/>
        <end position="83"/>
    </location>
</feature>
<keyword evidence="1" id="KW-0812">Transmembrane</keyword>
<dbReference type="Proteomes" id="UP000198854">
    <property type="component" value="Unassembled WGS sequence"/>
</dbReference>
<dbReference type="AlphaFoldDB" id="A0A1G7XHC5"/>
<keyword evidence="1" id="KW-1133">Transmembrane helix</keyword>
<protein>
    <submittedName>
        <fullName evidence="3">EamA-like transporter family protein</fullName>
    </submittedName>
</protein>
<dbReference type="Gene3D" id="1.10.3730.20">
    <property type="match status" value="1"/>
</dbReference>
<evidence type="ECO:0000313" key="4">
    <source>
        <dbReference type="Proteomes" id="UP000198854"/>
    </source>
</evidence>
<evidence type="ECO:0000256" key="1">
    <source>
        <dbReference type="SAM" id="Phobius"/>
    </source>
</evidence>
<dbReference type="GO" id="GO:0016020">
    <property type="term" value="C:membrane"/>
    <property type="evidence" value="ECO:0007669"/>
    <property type="project" value="InterPro"/>
</dbReference>
<dbReference type="InterPro" id="IPR037185">
    <property type="entry name" value="EmrE-like"/>
</dbReference>
<keyword evidence="1" id="KW-0472">Membrane</keyword>
<dbReference type="InterPro" id="IPR000620">
    <property type="entry name" value="EamA_dom"/>
</dbReference>
<accession>A0A1G7XHC5</accession>
<dbReference type="RefSeq" id="WP_093270035.1">
    <property type="nucleotide sequence ID" value="NZ_FNDD01000003.1"/>
</dbReference>
<feature type="transmembrane region" description="Helical" evidence="1">
    <location>
        <begin position="33"/>
        <end position="53"/>
    </location>
</feature>
<evidence type="ECO:0000259" key="2">
    <source>
        <dbReference type="Pfam" id="PF00892"/>
    </source>
</evidence>
<dbReference type="SUPFAM" id="SSF103481">
    <property type="entry name" value="Multidrug resistance efflux transporter EmrE"/>
    <property type="match status" value="1"/>
</dbReference>
<evidence type="ECO:0000313" key="3">
    <source>
        <dbReference type="EMBL" id="SDG83483.1"/>
    </source>
</evidence>
<name>A0A1G7XHC5_9VIBR</name>